<dbReference type="PANTHER" id="PTHR32263">
    <property type="entry name" value="INACTIVE POLY [ADP-RIBOSE] POLYMERASE SRO4-RELATED"/>
    <property type="match status" value="1"/>
</dbReference>
<evidence type="ECO:0000313" key="4">
    <source>
        <dbReference type="EMBL" id="VFU48390.1"/>
    </source>
</evidence>
<evidence type="ECO:0000256" key="2">
    <source>
        <dbReference type="ARBA" id="ARBA00023242"/>
    </source>
</evidence>
<dbReference type="InterPro" id="IPR022003">
    <property type="entry name" value="RST"/>
</dbReference>
<comment type="subcellular location">
    <subcellularLocation>
        <location evidence="1">Nucleus</location>
    </subcellularLocation>
</comment>
<dbReference type="EMBL" id="CAADRP010001696">
    <property type="protein sequence ID" value="VFU48390.1"/>
    <property type="molecule type" value="Genomic_DNA"/>
</dbReference>
<feature type="domain" description="RST" evidence="3">
    <location>
        <begin position="2"/>
        <end position="82"/>
    </location>
</feature>
<name>A0A6N2M6S0_SALVM</name>
<gene>
    <name evidence="4" type="ORF">SVIM_LOCUS316581</name>
</gene>
<reference evidence="4" key="1">
    <citation type="submission" date="2019-03" db="EMBL/GenBank/DDBJ databases">
        <authorList>
            <person name="Mank J."/>
            <person name="Almeida P."/>
        </authorList>
    </citation>
    <scope>NUCLEOTIDE SEQUENCE</scope>
    <source>
        <strain evidence="4">78183</strain>
    </source>
</reference>
<dbReference type="Pfam" id="PF12174">
    <property type="entry name" value="RST"/>
    <property type="match status" value="1"/>
</dbReference>
<organism evidence="4">
    <name type="scientific">Salix viminalis</name>
    <name type="common">Common osier</name>
    <name type="synonym">Basket willow</name>
    <dbReference type="NCBI Taxonomy" id="40686"/>
    <lineage>
        <taxon>Eukaryota</taxon>
        <taxon>Viridiplantae</taxon>
        <taxon>Streptophyta</taxon>
        <taxon>Embryophyta</taxon>
        <taxon>Tracheophyta</taxon>
        <taxon>Spermatophyta</taxon>
        <taxon>Magnoliopsida</taxon>
        <taxon>eudicotyledons</taxon>
        <taxon>Gunneridae</taxon>
        <taxon>Pentapetalae</taxon>
        <taxon>rosids</taxon>
        <taxon>fabids</taxon>
        <taxon>Malpighiales</taxon>
        <taxon>Salicaceae</taxon>
        <taxon>Saliceae</taxon>
        <taxon>Salix</taxon>
    </lineage>
</organism>
<accession>A0A6N2M6S0</accession>
<dbReference type="AlphaFoldDB" id="A0A6N2M6S0"/>
<protein>
    <recommendedName>
        <fullName evidence="3">RST domain-containing protein</fullName>
    </recommendedName>
</protein>
<evidence type="ECO:0000256" key="1">
    <source>
        <dbReference type="ARBA" id="ARBA00004123"/>
    </source>
</evidence>
<evidence type="ECO:0000259" key="3">
    <source>
        <dbReference type="PROSITE" id="PS51879"/>
    </source>
</evidence>
<dbReference type="PROSITE" id="PS51879">
    <property type="entry name" value="RST"/>
    <property type="match status" value="1"/>
</dbReference>
<dbReference type="PANTHER" id="PTHR32263:SF12">
    <property type="entry name" value="INACTIVE POLY [ADP-RIBOSE] POLYMERASE SRO4-RELATED"/>
    <property type="match status" value="1"/>
</dbReference>
<sequence>MRTPTSPWMPFPSLISSLSKFLPPTTTRLIIKYYRAHRVSNSIRFIAGKKISRQELKQQVRKIIGDKLVISVIKSFRTKREPVSE</sequence>
<dbReference type="GO" id="GO:0005634">
    <property type="term" value="C:nucleus"/>
    <property type="evidence" value="ECO:0007669"/>
    <property type="project" value="UniProtKB-SubCell"/>
</dbReference>
<keyword evidence="2" id="KW-0539">Nucleus</keyword>
<proteinExistence type="predicted"/>
<dbReference type="InterPro" id="IPR044964">
    <property type="entry name" value="RCD1/SRO1-5"/>
</dbReference>